<organism evidence="1 2">
    <name type="scientific">Sphingobium yanoikuyae</name>
    <name type="common">Sphingomonas yanoikuyae</name>
    <dbReference type="NCBI Taxonomy" id="13690"/>
    <lineage>
        <taxon>Bacteria</taxon>
        <taxon>Pseudomonadati</taxon>
        <taxon>Pseudomonadota</taxon>
        <taxon>Alphaproteobacteria</taxon>
        <taxon>Sphingomonadales</taxon>
        <taxon>Sphingomonadaceae</taxon>
        <taxon>Sphingobium</taxon>
    </lineage>
</organism>
<dbReference type="Gene3D" id="1.10.10.10">
    <property type="entry name" value="Winged helix-like DNA-binding domain superfamily/Winged helix DNA-binding domain"/>
    <property type="match status" value="1"/>
</dbReference>
<evidence type="ECO:0000313" key="2">
    <source>
        <dbReference type="Proteomes" id="UP000037029"/>
    </source>
</evidence>
<reference evidence="1 2" key="1">
    <citation type="submission" date="2017-04" db="EMBL/GenBank/DDBJ databases">
        <title>Characterization, genome and methylation analysis of a phthalic acid esters degrading strain Sphingobium yanoikuyae SHJ.</title>
        <authorList>
            <person name="Feng L."/>
        </authorList>
    </citation>
    <scope>NUCLEOTIDE SEQUENCE [LARGE SCALE GENOMIC DNA]</scope>
    <source>
        <strain evidence="1 2">SHJ</strain>
    </source>
</reference>
<dbReference type="AlphaFoldDB" id="A0A0J9CW58"/>
<dbReference type="EMBL" id="CP020925">
    <property type="protein sequence ID" value="ATP17562.1"/>
    <property type="molecule type" value="Genomic_DNA"/>
</dbReference>
<name>A0A0J9CW58_SPHYA</name>
<proteinExistence type="predicted"/>
<dbReference type="InterPro" id="IPR036388">
    <property type="entry name" value="WH-like_DNA-bd_sf"/>
</dbReference>
<dbReference type="SUPFAM" id="SSF46785">
    <property type="entry name" value="Winged helix' DNA-binding domain"/>
    <property type="match status" value="1"/>
</dbReference>
<dbReference type="InterPro" id="IPR036390">
    <property type="entry name" value="WH_DNA-bd_sf"/>
</dbReference>
<dbReference type="RefSeq" id="WP_048939332.1">
    <property type="nucleotide sequence ID" value="NZ_CP020925.1"/>
</dbReference>
<sequence>MTGMTDEEVRAQACRILASMREATSNCLGSDFASTPRLDMLAQLYLAECERRTLHAWSLCLASQVPASTAHRKIGELERDGLVFCRRGASPESGAERSRRRRDHRYVRVSLTREGRAKIVRLLDRLVSIWGGACPGDGIDRSA</sequence>
<evidence type="ECO:0000313" key="1">
    <source>
        <dbReference type="EMBL" id="ATP17562.1"/>
    </source>
</evidence>
<protein>
    <submittedName>
        <fullName evidence="1">MarR family transcriptional regulator</fullName>
    </submittedName>
</protein>
<accession>A0A0J9CW58</accession>
<gene>
    <name evidence="1" type="ORF">BV87_03600</name>
</gene>
<dbReference type="Proteomes" id="UP000037029">
    <property type="component" value="Chromosome"/>
</dbReference>